<protein>
    <submittedName>
        <fullName evidence="6">PucR family transcriptional regulator</fullName>
    </submittedName>
</protein>
<dbReference type="InterPro" id="IPR051448">
    <property type="entry name" value="CdaR-like_regulators"/>
</dbReference>
<dbReference type="Proteomes" id="UP000449906">
    <property type="component" value="Unassembled WGS sequence"/>
</dbReference>
<gene>
    <name evidence="6" type="ORF">F9L07_11670</name>
</gene>
<dbReference type="PANTHER" id="PTHR33744:SF1">
    <property type="entry name" value="DNA-BINDING TRANSCRIPTIONAL ACTIVATOR ADER"/>
    <property type="match status" value="1"/>
</dbReference>
<evidence type="ECO:0000259" key="4">
    <source>
        <dbReference type="Pfam" id="PF14361"/>
    </source>
</evidence>
<accession>A0A7J5E2J8</accession>
<reference evidence="6 7" key="1">
    <citation type="submission" date="2019-09" db="EMBL/GenBank/DDBJ databases">
        <title>Pimelobacter sp. isolated from Paulinella.</title>
        <authorList>
            <person name="Jeong S.E."/>
        </authorList>
    </citation>
    <scope>NUCLEOTIDE SEQUENCE [LARGE SCALE GENOMIC DNA]</scope>
    <source>
        <strain evidence="6 7">Pch-N</strain>
    </source>
</reference>
<dbReference type="Pfam" id="PF17853">
    <property type="entry name" value="GGDEF_2"/>
    <property type="match status" value="1"/>
</dbReference>
<evidence type="ECO:0000259" key="5">
    <source>
        <dbReference type="Pfam" id="PF17853"/>
    </source>
</evidence>
<dbReference type="PANTHER" id="PTHR33744">
    <property type="entry name" value="CARBOHYDRATE DIACID REGULATOR"/>
    <property type="match status" value="1"/>
</dbReference>
<dbReference type="InterPro" id="IPR025736">
    <property type="entry name" value="PucR_C-HTH_dom"/>
</dbReference>
<dbReference type="InterPro" id="IPR041522">
    <property type="entry name" value="CdaR_GGDEF"/>
</dbReference>
<comment type="similarity">
    <text evidence="1">Belongs to the CdaR family.</text>
</comment>
<feature type="domain" description="CdaR GGDEF-like" evidence="5">
    <location>
        <begin position="209"/>
        <end position="314"/>
    </location>
</feature>
<feature type="domain" description="PucR C-terminal helix-turn-helix" evidence="3">
    <location>
        <begin position="366"/>
        <end position="421"/>
    </location>
</feature>
<evidence type="ECO:0000313" key="6">
    <source>
        <dbReference type="EMBL" id="KAB2812423.1"/>
    </source>
</evidence>
<feature type="domain" description="RsbT co-antagonist protein RsbRD N-terminal" evidence="4">
    <location>
        <begin position="59"/>
        <end position="192"/>
    </location>
</feature>
<name>A0A7J5E2J8_NOCSI</name>
<evidence type="ECO:0000256" key="2">
    <source>
        <dbReference type="SAM" id="MobiDB-lite"/>
    </source>
</evidence>
<dbReference type="InterPro" id="IPR025751">
    <property type="entry name" value="RsbRD_N_dom"/>
</dbReference>
<sequence>MTQGSAGRPGERFGRRHRDSRRSAVRQHNARPTLGAVSGSDVSPEVRKLSARLLPEAAQLGAAMAERIRSEIPVYEAGEAVSHDELTASCTVNARYILGNLAGDVAPAETPTETGTTRAEQGVPYAVVLQAFRVGSRFIWEVLVERADPEDRDRLLLAAADIWAVSDQLAADVTDAYRRAMADRARRDGQMRSVLVGSLLDGDADATAYVGETAGMLDLGQATDYVVVSAESPAPGSEGLPDVERALRARNVRSAWRLGHDHQEGVVALRLGFGADHLVELLTGLARARVGISTVVGRLDEIQEARRQARVACAAVSPGEAAVGCFGSDPLAVLLASSPEQARTLVDAVLAPVLALPEEDRTIVFETARAWLAAGGSTSTAAQALHVHRNTVRYRIRRLEEVTGRDLARPVDAAELYVALECVRILGLG</sequence>
<comment type="caution">
    <text evidence="6">The sequence shown here is derived from an EMBL/GenBank/DDBJ whole genome shotgun (WGS) entry which is preliminary data.</text>
</comment>
<feature type="region of interest" description="Disordered" evidence="2">
    <location>
        <begin position="1"/>
        <end position="41"/>
    </location>
</feature>
<evidence type="ECO:0000256" key="1">
    <source>
        <dbReference type="ARBA" id="ARBA00006754"/>
    </source>
</evidence>
<dbReference type="EMBL" id="WBVM01000001">
    <property type="protein sequence ID" value="KAB2812423.1"/>
    <property type="molecule type" value="Genomic_DNA"/>
</dbReference>
<dbReference type="Gene3D" id="1.10.10.2840">
    <property type="entry name" value="PucR C-terminal helix-turn-helix domain"/>
    <property type="match status" value="1"/>
</dbReference>
<dbReference type="AlphaFoldDB" id="A0A7J5E2J8"/>
<evidence type="ECO:0000259" key="3">
    <source>
        <dbReference type="Pfam" id="PF13556"/>
    </source>
</evidence>
<dbReference type="Pfam" id="PF14361">
    <property type="entry name" value="RsbRD_N"/>
    <property type="match status" value="1"/>
</dbReference>
<dbReference type="Pfam" id="PF13556">
    <property type="entry name" value="HTH_30"/>
    <property type="match status" value="1"/>
</dbReference>
<dbReference type="InterPro" id="IPR042070">
    <property type="entry name" value="PucR_C-HTH_sf"/>
</dbReference>
<evidence type="ECO:0000313" key="7">
    <source>
        <dbReference type="Proteomes" id="UP000449906"/>
    </source>
</evidence>
<proteinExistence type="inferred from homology"/>
<organism evidence="6 7">
    <name type="scientific">Nocardioides simplex</name>
    <name type="common">Arthrobacter simplex</name>
    <dbReference type="NCBI Taxonomy" id="2045"/>
    <lineage>
        <taxon>Bacteria</taxon>
        <taxon>Bacillati</taxon>
        <taxon>Actinomycetota</taxon>
        <taxon>Actinomycetes</taxon>
        <taxon>Propionibacteriales</taxon>
        <taxon>Nocardioidaceae</taxon>
        <taxon>Pimelobacter</taxon>
    </lineage>
</organism>
<feature type="compositionally biased region" description="Basic residues" evidence="2">
    <location>
        <begin position="14"/>
        <end position="29"/>
    </location>
</feature>